<evidence type="ECO:0000313" key="1">
    <source>
        <dbReference type="EMBL" id="PMD67503.1"/>
    </source>
</evidence>
<proteinExistence type="predicted"/>
<sequence>MTTTSASLGRLLPLEAVDLGRLVLDISEPAQDFYEAKSLPPPELKQEVLNFSEVLGQSQGFKLHGDLTSILTAKATSQRTSTSLVKSLKCVTRQLVNSGDYFRTLCRVPKARDFLERAIRQKLPVFLVTGIEAVIDSTVVQTGGHQREVAVDVTVPVAAAAAAAGAPIPVLGDLIDPGAGRSQNRQVDAGNELYAPGEQIYRVQYRKIEFSFFSRRKVDNAWLENGNRWKAYVGLRGTDGDAEDDGIEATLSEVQEAGI</sequence>
<keyword evidence="2" id="KW-1185">Reference proteome</keyword>
<protein>
    <submittedName>
        <fullName evidence="1">Uncharacterized protein</fullName>
    </submittedName>
</protein>
<dbReference type="Proteomes" id="UP000235371">
    <property type="component" value="Unassembled WGS sequence"/>
</dbReference>
<dbReference type="InParanoid" id="A0A2J6TWW0"/>
<dbReference type="AlphaFoldDB" id="A0A2J6TWW0"/>
<gene>
    <name evidence="1" type="ORF">K444DRAFT_606440</name>
</gene>
<dbReference type="OrthoDB" id="5410365at2759"/>
<accession>A0A2J6TWW0</accession>
<evidence type="ECO:0000313" key="2">
    <source>
        <dbReference type="Proteomes" id="UP000235371"/>
    </source>
</evidence>
<dbReference type="GeneID" id="36587070"/>
<dbReference type="EMBL" id="KZ613740">
    <property type="protein sequence ID" value="PMD67503.1"/>
    <property type="molecule type" value="Genomic_DNA"/>
</dbReference>
<dbReference type="RefSeq" id="XP_024744407.1">
    <property type="nucleotide sequence ID" value="XM_024878993.1"/>
</dbReference>
<organism evidence="1 2">
    <name type="scientific">Hyaloscypha bicolor E</name>
    <dbReference type="NCBI Taxonomy" id="1095630"/>
    <lineage>
        <taxon>Eukaryota</taxon>
        <taxon>Fungi</taxon>
        <taxon>Dikarya</taxon>
        <taxon>Ascomycota</taxon>
        <taxon>Pezizomycotina</taxon>
        <taxon>Leotiomycetes</taxon>
        <taxon>Helotiales</taxon>
        <taxon>Hyaloscyphaceae</taxon>
        <taxon>Hyaloscypha</taxon>
        <taxon>Hyaloscypha bicolor</taxon>
    </lineage>
</organism>
<name>A0A2J6TWW0_9HELO</name>
<reference evidence="1 2" key="1">
    <citation type="submission" date="2016-04" db="EMBL/GenBank/DDBJ databases">
        <title>A degradative enzymes factory behind the ericoid mycorrhizal symbiosis.</title>
        <authorList>
            <consortium name="DOE Joint Genome Institute"/>
            <person name="Martino E."/>
            <person name="Morin E."/>
            <person name="Grelet G."/>
            <person name="Kuo A."/>
            <person name="Kohler A."/>
            <person name="Daghino S."/>
            <person name="Barry K."/>
            <person name="Choi C."/>
            <person name="Cichocki N."/>
            <person name="Clum A."/>
            <person name="Copeland A."/>
            <person name="Hainaut M."/>
            <person name="Haridas S."/>
            <person name="Labutti K."/>
            <person name="Lindquist E."/>
            <person name="Lipzen A."/>
            <person name="Khouja H.-R."/>
            <person name="Murat C."/>
            <person name="Ohm R."/>
            <person name="Olson A."/>
            <person name="Spatafora J."/>
            <person name="Veneault-Fourrey C."/>
            <person name="Henrissat B."/>
            <person name="Grigoriev I."/>
            <person name="Martin F."/>
            <person name="Perotto S."/>
        </authorList>
    </citation>
    <scope>NUCLEOTIDE SEQUENCE [LARGE SCALE GENOMIC DNA]</scope>
    <source>
        <strain evidence="1 2">E</strain>
    </source>
</reference>